<dbReference type="EMBL" id="MU825417">
    <property type="protein sequence ID" value="KAJ7390351.1"/>
    <property type="molecule type" value="Genomic_DNA"/>
</dbReference>
<protein>
    <submittedName>
        <fullName evidence="2">Uncharacterized protein</fullName>
    </submittedName>
</protein>
<dbReference type="Proteomes" id="UP001163046">
    <property type="component" value="Unassembled WGS sequence"/>
</dbReference>
<evidence type="ECO:0000313" key="2">
    <source>
        <dbReference type="EMBL" id="KAJ7390351.1"/>
    </source>
</evidence>
<evidence type="ECO:0000256" key="1">
    <source>
        <dbReference type="SAM" id="MobiDB-lite"/>
    </source>
</evidence>
<name>A0A9W9ZYU0_9CNID</name>
<organism evidence="2 3">
    <name type="scientific">Desmophyllum pertusum</name>
    <dbReference type="NCBI Taxonomy" id="174260"/>
    <lineage>
        <taxon>Eukaryota</taxon>
        <taxon>Metazoa</taxon>
        <taxon>Cnidaria</taxon>
        <taxon>Anthozoa</taxon>
        <taxon>Hexacorallia</taxon>
        <taxon>Scleractinia</taxon>
        <taxon>Caryophylliina</taxon>
        <taxon>Caryophylliidae</taxon>
        <taxon>Desmophyllum</taxon>
    </lineage>
</organism>
<sequence>MVAAFGNRRKKQKTMASATEADDSLQDQLLQEIDKRAKFSTKSRTARGTFTKKDTEHLSWKNYVRVKTLIAGIQQDNSQGKRIQPE</sequence>
<dbReference type="AlphaFoldDB" id="A0A9W9ZYU0"/>
<comment type="caution">
    <text evidence="2">The sequence shown here is derived from an EMBL/GenBank/DDBJ whole genome shotgun (WGS) entry which is preliminary data.</text>
</comment>
<keyword evidence="3" id="KW-1185">Reference proteome</keyword>
<proteinExistence type="predicted"/>
<feature type="region of interest" description="Disordered" evidence="1">
    <location>
        <begin position="1"/>
        <end position="23"/>
    </location>
</feature>
<reference evidence="2" key="1">
    <citation type="submission" date="2023-01" db="EMBL/GenBank/DDBJ databases">
        <title>Genome assembly of the deep-sea coral Lophelia pertusa.</title>
        <authorList>
            <person name="Herrera S."/>
            <person name="Cordes E."/>
        </authorList>
    </citation>
    <scope>NUCLEOTIDE SEQUENCE</scope>
    <source>
        <strain evidence="2">USNM1676648</strain>
        <tissue evidence="2">Polyp</tissue>
    </source>
</reference>
<accession>A0A9W9ZYU0</accession>
<gene>
    <name evidence="2" type="ORF">OS493_025602</name>
</gene>
<evidence type="ECO:0000313" key="3">
    <source>
        <dbReference type="Proteomes" id="UP001163046"/>
    </source>
</evidence>